<protein>
    <recommendedName>
        <fullName evidence="3">DNA recombination protein RmuC homolog</fullName>
    </recommendedName>
</protein>
<organism evidence="8 9">
    <name type="scientific">Anaplasma platys</name>
    <dbReference type="NCBI Taxonomy" id="949"/>
    <lineage>
        <taxon>Bacteria</taxon>
        <taxon>Pseudomonadati</taxon>
        <taxon>Pseudomonadota</taxon>
        <taxon>Alphaproteobacteria</taxon>
        <taxon>Rickettsiales</taxon>
        <taxon>Anaplasmataceae</taxon>
        <taxon>Anaplasma</taxon>
    </lineage>
</organism>
<evidence type="ECO:0000256" key="7">
    <source>
        <dbReference type="SAM" id="Phobius"/>
    </source>
</evidence>
<proteinExistence type="inferred from homology"/>
<dbReference type="PANTHER" id="PTHR30563:SF0">
    <property type="entry name" value="DNA RECOMBINATION PROTEIN RMUC"/>
    <property type="match status" value="1"/>
</dbReference>
<reference evidence="8 9" key="1">
    <citation type="journal article" date="2020" name="Pathogens">
        <title>First Whole Genome Sequence of Anaplasma platys, an Obligate Intracellular Rickettsial Pathogen of Dogs.</title>
        <authorList>
            <person name="Llanes A."/>
            <person name="Rajeev S."/>
        </authorList>
    </citation>
    <scope>NUCLEOTIDE SEQUENCE [LARGE SCALE GENOMIC DNA]</scope>
    <source>
        <strain evidence="8 9">S3</strain>
    </source>
</reference>
<evidence type="ECO:0000256" key="3">
    <source>
        <dbReference type="ARBA" id="ARBA00021840"/>
    </source>
</evidence>
<keyword evidence="7" id="KW-0472">Membrane</keyword>
<dbReference type="InterPro" id="IPR003798">
    <property type="entry name" value="DNA_recombination_RmuC"/>
</dbReference>
<name>A0A858PY12_9RICK</name>
<keyword evidence="7" id="KW-1133">Transmembrane helix</keyword>
<dbReference type="EMBL" id="CP046391">
    <property type="protein sequence ID" value="QJC27458.1"/>
    <property type="molecule type" value="Genomic_DNA"/>
</dbReference>
<keyword evidence="4 6" id="KW-0175">Coiled coil</keyword>
<keyword evidence="7" id="KW-0812">Transmembrane</keyword>
<evidence type="ECO:0000256" key="6">
    <source>
        <dbReference type="SAM" id="Coils"/>
    </source>
</evidence>
<sequence length="469" mass="53635">MQKNLDILYDKPYNCQYYFATSIGLFMILNVTASTMAMLVVEGAIVSFITYLILVKTRVPRQFCVDLEAEKADCVRRLQDGERENEFLRQEVNSLNKELQAVRDKALVLDIEKKNLENNQLQLDSYFKAVDEQYKLHFENLANRIFDEKMDKFSKISKEGIDVLLAPVKENMDTLKKELEEAFVRHGKEQFSLKNEIQRIVLANERITLQAENLASALKGDTKMQGCWGEVILEKVLEDSGLRKDQDYKVQSTGMALQGVTGGRQFPDVVVLLPEGKHIVVDSKVSLVHYERYCSEKQDERVRMTYLKQFVHSVRSHVNDLAGKRYSDIEGINAPDFVLMFIPIESAYFLMLRADSELHGYAWCKKIVIVCPSTLLATLRTIESLWRLERQNRNTMEIARQGGALYDKIAGFVEDMRKLGKQLDAASGVYRESMKKLSEGHGNILSRTKNLKSLGVKTSKNLELESTDG</sequence>
<feature type="transmembrane region" description="Helical" evidence="7">
    <location>
        <begin position="20"/>
        <end position="53"/>
    </location>
</feature>
<dbReference type="PANTHER" id="PTHR30563">
    <property type="entry name" value="DNA RECOMBINATION PROTEIN RMUC"/>
    <property type="match status" value="1"/>
</dbReference>
<gene>
    <name evidence="8" type="ORF">ANPL_01775</name>
</gene>
<dbReference type="AlphaFoldDB" id="A0A858PY12"/>
<dbReference type="Proteomes" id="UP000500930">
    <property type="component" value="Chromosome"/>
</dbReference>
<evidence type="ECO:0000256" key="4">
    <source>
        <dbReference type="ARBA" id="ARBA00023054"/>
    </source>
</evidence>
<dbReference type="KEGG" id="aplt:ANPL_01775"/>
<evidence type="ECO:0000256" key="1">
    <source>
        <dbReference type="ARBA" id="ARBA00003416"/>
    </source>
</evidence>
<dbReference type="Pfam" id="PF02646">
    <property type="entry name" value="RmuC"/>
    <property type="match status" value="1"/>
</dbReference>
<evidence type="ECO:0000256" key="5">
    <source>
        <dbReference type="ARBA" id="ARBA00023172"/>
    </source>
</evidence>
<evidence type="ECO:0000313" key="8">
    <source>
        <dbReference type="EMBL" id="QJC27458.1"/>
    </source>
</evidence>
<evidence type="ECO:0000313" key="9">
    <source>
        <dbReference type="Proteomes" id="UP000500930"/>
    </source>
</evidence>
<feature type="coiled-coil region" evidence="6">
    <location>
        <begin position="64"/>
        <end position="119"/>
    </location>
</feature>
<evidence type="ECO:0000256" key="2">
    <source>
        <dbReference type="ARBA" id="ARBA00009840"/>
    </source>
</evidence>
<comment type="function">
    <text evidence="1">Involved in DNA recombination.</text>
</comment>
<comment type="similarity">
    <text evidence="2">Belongs to the RmuC family.</text>
</comment>
<accession>A0A858PY12</accession>
<keyword evidence="9" id="KW-1185">Reference proteome</keyword>
<keyword evidence="5" id="KW-0233">DNA recombination</keyword>
<dbReference type="GO" id="GO:0006310">
    <property type="term" value="P:DNA recombination"/>
    <property type="evidence" value="ECO:0007669"/>
    <property type="project" value="UniProtKB-KW"/>
</dbReference>